<comment type="caution">
    <text evidence="3">The sequence shown here is derived from an EMBL/GenBank/DDBJ whole genome shotgun (WGS) entry which is preliminary data.</text>
</comment>
<accession>A0A8T2KD00</accession>
<dbReference type="OrthoDB" id="10020070at2759"/>
<dbReference type="AlphaFoldDB" id="A0A8T2KD00"/>
<keyword evidence="4" id="KW-1185">Reference proteome</keyword>
<evidence type="ECO:0008006" key="5">
    <source>
        <dbReference type="Google" id="ProtNLM"/>
    </source>
</evidence>
<dbReference type="EMBL" id="JAACNH010000002">
    <property type="protein sequence ID" value="KAG8452471.1"/>
    <property type="molecule type" value="Genomic_DNA"/>
</dbReference>
<protein>
    <recommendedName>
        <fullName evidence="5">Coiled-coil domain-containing protein 89</fullName>
    </recommendedName>
</protein>
<dbReference type="PANTHER" id="PTHR34768:SF2">
    <property type="entry name" value="COILED-COIL DOMAIN CONTAINING 89"/>
    <property type="match status" value="1"/>
</dbReference>
<evidence type="ECO:0000313" key="4">
    <source>
        <dbReference type="Proteomes" id="UP000812440"/>
    </source>
</evidence>
<sequence>MLRSRLEEQSQLICMLKRRADETLVKCQIVERTNEDLENRNRDAARQLQAEKERADLTEQRFDLLAANHEQMIQFKDEYKEQNERLRERCQDLLESKFPELLERDRLILELRSRVGELEQRLRETELDYGHHLDTLRGNEEKVEKKNWSQTLELESLTNRLKDSEMMCCQIQTKLSDLESISRNQKDELYRKVEELKKEKQDLVNLCMERGKIIQECKKEASDLSVQVQEAENQRMKAEERYQIDKAAVDADARIRDLQRKLEAGENQFEQLGRDFEAYKKHSGDLLAKERDLNSKLRHLIG</sequence>
<evidence type="ECO:0000256" key="1">
    <source>
        <dbReference type="ARBA" id="ARBA00023054"/>
    </source>
</evidence>
<gene>
    <name evidence="3" type="ORF">GDO86_004310</name>
</gene>
<reference evidence="3" key="1">
    <citation type="thesis" date="2020" institute="ProQuest LLC" country="789 East Eisenhower Parkway, Ann Arbor, MI, USA">
        <title>Comparative Genomics and Chromosome Evolution.</title>
        <authorList>
            <person name="Mudd A.B."/>
        </authorList>
    </citation>
    <scope>NUCLEOTIDE SEQUENCE</scope>
    <source>
        <strain evidence="3">Female2</strain>
        <tissue evidence="3">Blood</tissue>
    </source>
</reference>
<dbReference type="PANTHER" id="PTHR34768">
    <property type="entry name" value="COILED-COIL DOMAIN-CONTAINING PROTEIN 89"/>
    <property type="match status" value="1"/>
</dbReference>
<dbReference type="Proteomes" id="UP000812440">
    <property type="component" value="Chromosome 2"/>
</dbReference>
<proteinExistence type="predicted"/>
<keyword evidence="1 2" id="KW-0175">Coiled coil</keyword>
<feature type="coiled-coil region" evidence="2">
    <location>
        <begin position="179"/>
        <end position="275"/>
    </location>
</feature>
<name>A0A8T2KD00_9PIPI</name>
<feature type="coiled-coil region" evidence="2">
    <location>
        <begin position="20"/>
        <end position="128"/>
    </location>
</feature>
<organism evidence="3 4">
    <name type="scientific">Hymenochirus boettgeri</name>
    <name type="common">Congo dwarf clawed frog</name>
    <dbReference type="NCBI Taxonomy" id="247094"/>
    <lineage>
        <taxon>Eukaryota</taxon>
        <taxon>Metazoa</taxon>
        <taxon>Chordata</taxon>
        <taxon>Craniata</taxon>
        <taxon>Vertebrata</taxon>
        <taxon>Euteleostomi</taxon>
        <taxon>Amphibia</taxon>
        <taxon>Batrachia</taxon>
        <taxon>Anura</taxon>
        <taxon>Pipoidea</taxon>
        <taxon>Pipidae</taxon>
        <taxon>Pipinae</taxon>
        <taxon>Hymenochirus</taxon>
    </lineage>
</organism>
<evidence type="ECO:0000313" key="3">
    <source>
        <dbReference type="EMBL" id="KAG8452471.1"/>
    </source>
</evidence>
<evidence type="ECO:0000256" key="2">
    <source>
        <dbReference type="SAM" id="Coils"/>
    </source>
</evidence>
<dbReference type="InterPro" id="IPR043450">
    <property type="entry name" value="CCDC89-like"/>
</dbReference>